<reference evidence="2" key="1">
    <citation type="submission" date="2020-10" db="EMBL/GenBank/DDBJ databases">
        <authorList>
            <person name="Gilroy R."/>
        </authorList>
    </citation>
    <scope>NUCLEOTIDE SEQUENCE</scope>
    <source>
        <strain evidence="2">CHK189-12415</strain>
    </source>
</reference>
<evidence type="ECO:0008006" key="4">
    <source>
        <dbReference type="Google" id="ProtNLM"/>
    </source>
</evidence>
<reference evidence="2" key="2">
    <citation type="journal article" date="2021" name="PeerJ">
        <title>Extensive microbial diversity within the chicken gut microbiome revealed by metagenomics and culture.</title>
        <authorList>
            <person name="Gilroy R."/>
            <person name="Ravi A."/>
            <person name="Getino M."/>
            <person name="Pursley I."/>
            <person name="Horton D.L."/>
            <person name="Alikhan N.F."/>
            <person name="Baker D."/>
            <person name="Gharbi K."/>
            <person name="Hall N."/>
            <person name="Watson M."/>
            <person name="Adriaenssens E.M."/>
            <person name="Foster-Nyarko E."/>
            <person name="Jarju S."/>
            <person name="Secka A."/>
            <person name="Antonio M."/>
            <person name="Oren A."/>
            <person name="Chaudhuri R.R."/>
            <person name="La Ragione R."/>
            <person name="Hildebrand F."/>
            <person name="Pallen M.J."/>
        </authorList>
    </citation>
    <scope>NUCLEOTIDE SEQUENCE</scope>
    <source>
        <strain evidence="2">CHK189-12415</strain>
    </source>
</reference>
<keyword evidence="1" id="KW-1133">Transmembrane helix</keyword>
<evidence type="ECO:0000256" key="1">
    <source>
        <dbReference type="SAM" id="Phobius"/>
    </source>
</evidence>
<gene>
    <name evidence="2" type="ORF">IAB37_02255</name>
</gene>
<keyword evidence="1" id="KW-0472">Membrane</keyword>
<evidence type="ECO:0000313" key="2">
    <source>
        <dbReference type="EMBL" id="HIR60384.1"/>
    </source>
</evidence>
<dbReference type="EMBL" id="DVHA01000076">
    <property type="protein sequence ID" value="HIR60384.1"/>
    <property type="molecule type" value="Genomic_DNA"/>
</dbReference>
<proteinExistence type="predicted"/>
<evidence type="ECO:0000313" key="3">
    <source>
        <dbReference type="Proteomes" id="UP000824241"/>
    </source>
</evidence>
<accession>A0A9D1J4R2</accession>
<organism evidence="2 3">
    <name type="scientific">Candidatus Faecivivens stercoravium</name>
    <dbReference type="NCBI Taxonomy" id="2840803"/>
    <lineage>
        <taxon>Bacteria</taxon>
        <taxon>Bacillati</taxon>
        <taxon>Bacillota</taxon>
        <taxon>Clostridia</taxon>
        <taxon>Eubacteriales</taxon>
        <taxon>Oscillospiraceae</taxon>
        <taxon>Oscillospiraceae incertae sedis</taxon>
        <taxon>Candidatus Faecivivens</taxon>
    </lineage>
</organism>
<feature type="transmembrane region" description="Helical" evidence="1">
    <location>
        <begin position="21"/>
        <end position="41"/>
    </location>
</feature>
<protein>
    <recommendedName>
        <fullName evidence="4">Sugar ABC transporter permease</fullName>
    </recommendedName>
</protein>
<comment type="caution">
    <text evidence="2">The sequence shown here is derived from an EMBL/GenBank/DDBJ whole genome shotgun (WGS) entry which is preliminary data.</text>
</comment>
<name>A0A9D1J4R2_9FIRM</name>
<sequence>MTGAEMSADTANEQMQLYKVLMRYCSIVVSTLPILCIYPFVQKYFVNGVMIGSIKG</sequence>
<dbReference type="AlphaFoldDB" id="A0A9D1J4R2"/>
<keyword evidence="1" id="KW-0812">Transmembrane</keyword>
<dbReference type="Proteomes" id="UP000824241">
    <property type="component" value="Unassembled WGS sequence"/>
</dbReference>